<protein>
    <recommendedName>
        <fullName evidence="4">OmpA-like domain-containing protein</fullName>
    </recommendedName>
</protein>
<feature type="domain" description="OmpA-like" evidence="4">
    <location>
        <begin position="16"/>
        <end position="129"/>
    </location>
</feature>
<reference evidence="5" key="1">
    <citation type="submission" date="2019-08" db="EMBL/GenBank/DDBJ databases">
        <authorList>
            <person name="Kucharzyk K."/>
            <person name="Murdoch R.W."/>
            <person name="Higgins S."/>
            <person name="Loffler F."/>
        </authorList>
    </citation>
    <scope>NUCLEOTIDE SEQUENCE</scope>
</reference>
<evidence type="ECO:0000256" key="1">
    <source>
        <dbReference type="ARBA" id="ARBA00004442"/>
    </source>
</evidence>
<dbReference type="PROSITE" id="PS51123">
    <property type="entry name" value="OMPA_2"/>
    <property type="match status" value="2"/>
</dbReference>
<dbReference type="PANTHER" id="PTHR30329:SF21">
    <property type="entry name" value="LIPOPROTEIN YIAD-RELATED"/>
    <property type="match status" value="1"/>
</dbReference>
<keyword evidence="3" id="KW-0998">Cell outer membrane</keyword>
<feature type="domain" description="OmpA-like" evidence="4">
    <location>
        <begin position="143"/>
        <end position="257"/>
    </location>
</feature>
<accession>A0A644WYN6</accession>
<dbReference type="GO" id="GO:0009279">
    <property type="term" value="C:cell outer membrane"/>
    <property type="evidence" value="ECO:0007669"/>
    <property type="project" value="UniProtKB-SubCell"/>
</dbReference>
<organism evidence="5">
    <name type="scientific">bioreactor metagenome</name>
    <dbReference type="NCBI Taxonomy" id="1076179"/>
    <lineage>
        <taxon>unclassified sequences</taxon>
        <taxon>metagenomes</taxon>
        <taxon>ecological metagenomes</taxon>
    </lineage>
</organism>
<dbReference type="InterPro" id="IPR050330">
    <property type="entry name" value="Bact_OuterMem_StrucFunc"/>
</dbReference>
<comment type="subcellular location">
    <subcellularLocation>
        <location evidence="1">Cell outer membrane</location>
    </subcellularLocation>
</comment>
<dbReference type="PANTHER" id="PTHR30329">
    <property type="entry name" value="STATOR ELEMENT OF FLAGELLAR MOTOR COMPLEX"/>
    <property type="match status" value="1"/>
</dbReference>
<keyword evidence="2" id="KW-0472">Membrane</keyword>
<dbReference type="Gene3D" id="3.30.1330.60">
    <property type="entry name" value="OmpA-like domain"/>
    <property type="match status" value="2"/>
</dbReference>
<evidence type="ECO:0000313" key="5">
    <source>
        <dbReference type="EMBL" id="MPM08929.1"/>
    </source>
</evidence>
<dbReference type="InterPro" id="IPR006664">
    <property type="entry name" value="OMP_bac"/>
</dbReference>
<name>A0A644WYN6_9ZZZZ</name>
<proteinExistence type="predicted"/>
<dbReference type="AlphaFoldDB" id="A0A644WYN6"/>
<comment type="caution">
    <text evidence="5">The sequence shown here is derived from an EMBL/GenBank/DDBJ whole genome shotgun (WGS) entry which is preliminary data.</text>
</comment>
<evidence type="ECO:0000256" key="3">
    <source>
        <dbReference type="ARBA" id="ARBA00023237"/>
    </source>
</evidence>
<dbReference type="EMBL" id="VSSQ01001509">
    <property type="protein sequence ID" value="MPM08929.1"/>
    <property type="molecule type" value="Genomic_DNA"/>
</dbReference>
<evidence type="ECO:0000259" key="4">
    <source>
        <dbReference type="PROSITE" id="PS51123"/>
    </source>
</evidence>
<sequence>MKNAIIILLAIILFSPAISQEIKTHSVYFNTASFQPDAAAMRILDSVAAYCKKNNANVESLTGYCDSVGTTERNQVLSEKRADAVKSVLMQKGIQLNGIQKKGKGETLEFTGNDFHKNRRVDIVTNKPEEKKVSVLEEKIIKAEVGDLIRLDNISFIGGTPIPLPTSQPVMDELLQVMNDNPTLEISNEGHICCSQSDEENLSGQRAKAIYDFLLIKGVSAERMSYKGFGHTRPLTEERNAREQQMNRRVEIRVVKK</sequence>
<dbReference type="SUPFAM" id="SSF103088">
    <property type="entry name" value="OmpA-like"/>
    <property type="match status" value="2"/>
</dbReference>
<gene>
    <name evidence="5" type="ORF">SDC9_55245</name>
</gene>
<dbReference type="InterPro" id="IPR036737">
    <property type="entry name" value="OmpA-like_sf"/>
</dbReference>
<dbReference type="InterPro" id="IPR006665">
    <property type="entry name" value="OmpA-like"/>
</dbReference>
<evidence type="ECO:0000256" key="2">
    <source>
        <dbReference type="ARBA" id="ARBA00023136"/>
    </source>
</evidence>
<dbReference type="PRINTS" id="PR01021">
    <property type="entry name" value="OMPADOMAIN"/>
</dbReference>
<dbReference type="CDD" id="cd07185">
    <property type="entry name" value="OmpA_C-like"/>
    <property type="match status" value="2"/>
</dbReference>
<dbReference type="Pfam" id="PF00691">
    <property type="entry name" value="OmpA"/>
    <property type="match status" value="2"/>
</dbReference>